<dbReference type="EMBL" id="AE016822">
    <property type="protein sequence ID" value="AAT89772.1"/>
    <property type="molecule type" value="Genomic_DNA"/>
</dbReference>
<dbReference type="RefSeq" id="WP_011186757.1">
    <property type="nucleotide sequence ID" value="NC_006087.1"/>
</dbReference>
<dbReference type="SMART" id="SM00731">
    <property type="entry name" value="SprT"/>
    <property type="match status" value="1"/>
</dbReference>
<gene>
    <name evidence="2" type="ordered locus">Lxx20670</name>
</gene>
<reference evidence="2 3" key="1">
    <citation type="journal article" date="2004" name="Mol. Plant Microbe Interact.">
        <title>The genome sequence of the Gram-positive sugarcane pathogen Leifsonia xyli subsp. xyli.</title>
        <authorList>
            <person name="Monteiro-Vitorello C.B."/>
            <person name="Camargo L.E.A."/>
            <person name="Van Sluys M.A."/>
            <person name="Kitajima J.P."/>
            <person name="Truffi D."/>
            <person name="do Amaral A.M."/>
            <person name="Harakava R."/>
            <person name="de Oliveira J.C.F."/>
            <person name="Wood D."/>
            <person name="de Oliveira M.C."/>
            <person name="Miyaki C.Y."/>
            <person name="Takita M.A."/>
            <person name="da Silva A.C.R."/>
            <person name="Furlan L.R."/>
            <person name="Carraro D.M."/>
            <person name="Camarotte G."/>
            <person name="Almeida N.F. Jr."/>
            <person name="Carrer H."/>
            <person name="Coutinho L.L."/>
            <person name="El-Dorry H.A."/>
            <person name="Ferro M.I.T."/>
            <person name="Gagliardi P.R."/>
            <person name="Giglioti E."/>
            <person name="Goldman M.H.S."/>
            <person name="Goldman G.H."/>
            <person name="Kimura E.T."/>
            <person name="Ferro E.S."/>
            <person name="Kuramae E.E."/>
            <person name="Lemos E.G.M."/>
            <person name="Lemos M.V.F."/>
            <person name="Mauro S.M.Z."/>
            <person name="Machado M.A."/>
            <person name="Marino C.L."/>
            <person name="Menck C.F."/>
            <person name="Nunes L.R."/>
            <person name="Oliveira R.C."/>
            <person name="Pereira G.G."/>
            <person name="Siqueira W."/>
            <person name="de Souza A.A."/>
            <person name="Tsai S.M."/>
            <person name="Zanca A.S."/>
            <person name="Simpson A.J.G."/>
            <person name="Brumbley S.M."/>
            <person name="Setubal J.C."/>
        </authorList>
    </citation>
    <scope>NUCLEOTIDE SEQUENCE [LARGE SCALE GENOMIC DNA]</scope>
    <source>
        <strain evidence="2 3">CTCB07</strain>
    </source>
</reference>
<proteinExistence type="predicted"/>
<feature type="domain" description="SprT-like" evidence="1">
    <location>
        <begin position="2"/>
        <end position="141"/>
    </location>
</feature>
<keyword evidence="3" id="KW-1185">Reference proteome</keyword>
<evidence type="ECO:0000313" key="2">
    <source>
        <dbReference type="EMBL" id="AAT89772.1"/>
    </source>
</evidence>
<dbReference type="GO" id="GO:0006950">
    <property type="term" value="P:response to stress"/>
    <property type="evidence" value="ECO:0007669"/>
    <property type="project" value="UniProtKB-ARBA"/>
</dbReference>
<evidence type="ECO:0000313" key="3">
    <source>
        <dbReference type="Proteomes" id="UP000001306"/>
    </source>
</evidence>
<dbReference type="eggNOG" id="COG1451">
    <property type="taxonomic scope" value="Bacteria"/>
</dbReference>
<dbReference type="Proteomes" id="UP000001306">
    <property type="component" value="Chromosome"/>
</dbReference>
<organism evidence="2 3">
    <name type="scientific">Leifsonia xyli subsp. xyli (strain CTCB07)</name>
    <dbReference type="NCBI Taxonomy" id="281090"/>
    <lineage>
        <taxon>Bacteria</taxon>
        <taxon>Bacillati</taxon>
        <taxon>Actinomycetota</taxon>
        <taxon>Actinomycetes</taxon>
        <taxon>Micrococcales</taxon>
        <taxon>Microbacteriaceae</taxon>
        <taxon>Leifsonia</taxon>
    </lineage>
</organism>
<dbReference type="Gene3D" id="3.30.2010.10">
    <property type="entry name" value="Metalloproteases ('zincins'), catalytic domain"/>
    <property type="match status" value="1"/>
</dbReference>
<dbReference type="Pfam" id="PF10263">
    <property type="entry name" value="SprT-like"/>
    <property type="match status" value="1"/>
</dbReference>
<dbReference type="KEGG" id="lxx:Lxx20670"/>
<evidence type="ECO:0000259" key="1">
    <source>
        <dbReference type="SMART" id="SM00731"/>
    </source>
</evidence>
<protein>
    <submittedName>
        <fullName evidence="2">Phage-related protein</fullName>
    </submittedName>
</protein>
<dbReference type="STRING" id="281090.Lxx20670"/>
<dbReference type="HOGENOM" id="CLU_104499_1_0_11"/>
<dbReference type="AlphaFoldDB" id="Q6ACX2"/>
<dbReference type="InterPro" id="IPR006640">
    <property type="entry name" value="SprT-like_domain"/>
</dbReference>
<accession>Q6ACX2</accession>
<name>Q6ACX2_LEIXX</name>
<sequence>MADLNRVRRWANALIALYLDPAVWTFDFDNAKTRAGLCNYSAERITVSRYLAARYEDDEIHQILLHEVAHALAGSRVGHGPRWRAIALELGYEGDRLHGGAIADDLAPWVGTCPNGHTHYRYRKPARALACGACSRRFDAANLISWAHREVSTAQRRVAAAAASEGRTVGPLTPSPATAVRGRSLVTQYSG</sequence>